<protein>
    <submittedName>
        <fullName evidence="6">Protein lap4</fullName>
    </submittedName>
</protein>
<reference evidence="6 7" key="1">
    <citation type="journal article" date="2017" name="Mol. Biol. Evol.">
        <title>The 4-celled Tetrabaena socialis nuclear genome reveals the essential components for genetic control of cell number at the origin of multicellularity in the volvocine lineage.</title>
        <authorList>
            <person name="Featherston J."/>
            <person name="Arakaki Y."/>
            <person name="Hanschen E.R."/>
            <person name="Ferris P.J."/>
            <person name="Michod R.E."/>
            <person name="Olson B.J.S.C."/>
            <person name="Nozaki H."/>
            <person name="Durand P.M."/>
        </authorList>
    </citation>
    <scope>NUCLEOTIDE SEQUENCE [LARGE SCALE GENOMIC DNA]</scope>
    <source>
        <strain evidence="6 7">NIES-571</strain>
    </source>
</reference>
<evidence type="ECO:0000256" key="3">
    <source>
        <dbReference type="ARBA" id="ARBA00022737"/>
    </source>
</evidence>
<keyword evidence="3" id="KW-0677">Repeat</keyword>
<dbReference type="Pfam" id="PF23598">
    <property type="entry name" value="LRR_14"/>
    <property type="match status" value="1"/>
</dbReference>
<feature type="compositionally biased region" description="Acidic residues" evidence="4">
    <location>
        <begin position="410"/>
        <end position="426"/>
    </location>
</feature>
<comment type="subcellular location">
    <subcellularLocation>
        <location evidence="1">Cytoplasm</location>
        <location evidence="1">Cytoskeleton</location>
        <location evidence="1">Cilium axoneme</location>
    </subcellularLocation>
</comment>
<dbReference type="OrthoDB" id="2018313at2759"/>
<proteinExistence type="predicted"/>
<evidence type="ECO:0000313" key="7">
    <source>
        <dbReference type="Proteomes" id="UP000236333"/>
    </source>
</evidence>
<sequence length="454" mass="49725">MATGCLQAAAACLDSCVSLTRLLLGGADNCSGVPDADALIFPLAMLSGLTNLQILGLSCADLEGDTRPGDDESWPLTDALGPTAGRLKELRLDRCYWGSDDECMPYLTLFSCVERLSIQSGMDIGMSYQVRYAREPQISWPHQVLVQTPFWHRFGLFELGSLRELDLKYASMKSFDFEGINLLSNLEAKLPWDAFYTLSRLRKLVATGTADRPVLAPGISALSSLEVLHLSFFRVGVPVLEEVCNNLVQLRSLDLSSCTINGLPHSVSRLRHLRQLQLDQNMLKQLPTTVGELRRLVSLGLGGNPLRSLPEQLTRLSRLQRLTLTATRWMGWAAGSGGELLGAGGGRGGVPVAEGGWEVASEGSDVYMAETEGGEDDEGGLVWGETDPDSEGYSYGSEDVAELEQWVQQEDTEPEEGWEEEMEAEMEELRMEEGVEESEVEEEVGAEEQEGVVL</sequence>
<dbReference type="PANTHER" id="PTHR48051:SF1">
    <property type="entry name" value="RAS SUPPRESSOR PROTEIN 1"/>
    <property type="match status" value="1"/>
</dbReference>
<keyword evidence="7" id="KW-1185">Reference proteome</keyword>
<evidence type="ECO:0000256" key="1">
    <source>
        <dbReference type="ARBA" id="ARBA00004430"/>
    </source>
</evidence>
<dbReference type="SMART" id="SM00369">
    <property type="entry name" value="LRR_TYP"/>
    <property type="match status" value="3"/>
</dbReference>
<feature type="domain" description="Disease resistance R13L4/SHOC-2-like LRR" evidence="5">
    <location>
        <begin position="202"/>
        <end position="326"/>
    </location>
</feature>
<dbReference type="Gene3D" id="3.80.10.10">
    <property type="entry name" value="Ribonuclease Inhibitor"/>
    <property type="match status" value="1"/>
</dbReference>
<dbReference type="InterPro" id="IPR003591">
    <property type="entry name" value="Leu-rich_rpt_typical-subtyp"/>
</dbReference>
<feature type="compositionally biased region" description="Acidic residues" evidence="4">
    <location>
        <begin position="434"/>
        <end position="454"/>
    </location>
</feature>
<dbReference type="SUPFAM" id="SSF52047">
    <property type="entry name" value="RNI-like"/>
    <property type="match status" value="1"/>
</dbReference>
<dbReference type="PANTHER" id="PTHR48051">
    <property type="match status" value="1"/>
</dbReference>
<dbReference type="InterPro" id="IPR055414">
    <property type="entry name" value="LRR_R13L4/SHOC2-like"/>
</dbReference>
<dbReference type="Proteomes" id="UP000236333">
    <property type="component" value="Unassembled WGS sequence"/>
</dbReference>
<dbReference type="InterPro" id="IPR032675">
    <property type="entry name" value="LRR_dom_sf"/>
</dbReference>
<evidence type="ECO:0000259" key="5">
    <source>
        <dbReference type="Pfam" id="PF23598"/>
    </source>
</evidence>
<comment type="caution">
    <text evidence="6">The sequence shown here is derived from an EMBL/GenBank/DDBJ whole genome shotgun (WGS) entry which is preliminary data.</text>
</comment>
<dbReference type="AlphaFoldDB" id="A0A2J8A6Y6"/>
<dbReference type="GO" id="GO:0005930">
    <property type="term" value="C:axoneme"/>
    <property type="evidence" value="ECO:0007669"/>
    <property type="project" value="UniProtKB-SubCell"/>
</dbReference>
<organism evidence="6 7">
    <name type="scientific">Tetrabaena socialis</name>
    <dbReference type="NCBI Taxonomy" id="47790"/>
    <lineage>
        <taxon>Eukaryota</taxon>
        <taxon>Viridiplantae</taxon>
        <taxon>Chlorophyta</taxon>
        <taxon>core chlorophytes</taxon>
        <taxon>Chlorophyceae</taxon>
        <taxon>CS clade</taxon>
        <taxon>Chlamydomonadales</taxon>
        <taxon>Tetrabaenaceae</taxon>
        <taxon>Tetrabaena</taxon>
    </lineage>
</organism>
<keyword evidence="2" id="KW-0433">Leucine-rich repeat</keyword>
<dbReference type="InterPro" id="IPR050216">
    <property type="entry name" value="LRR_domain-containing"/>
</dbReference>
<name>A0A2J8A6Y6_9CHLO</name>
<evidence type="ECO:0000256" key="2">
    <source>
        <dbReference type="ARBA" id="ARBA00022614"/>
    </source>
</evidence>
<evidence type="ECO:0000313" key="6">
    <source>
        <dbReference type="EMBL" id="PNH08291.1"/>
    </source>
</evidence>
<gene>
    <name evidence="6" type="ORF">TSOC_005179</name>
</gene>
<evidence type="ECO:0000256" key="4">
    <source>
        <dbReference type="SAM" id="MobiDB-lite"/>
    </source>
</evidence>
<feature type="region of interest" description="Disordered" evidence="4">
    <location>
        <begin position="406"/>
        <end position="454"/>
    </location>
</feature>
<dbReference type="EMBL" id="PGGS01000136">
    <property type="protein sequence ID" value="PNH08291.1"/>
    <property type="molecule type" value="Genomic_DNA"/>
</dbReference>
<accession>A0A2J8A6Y6</accession>